<feature type="region of interest" description="Disordered" evidence="5">
    <location>
        <begin position="185"/>
        <end position="206"/>
    </location>
</feature>
<dbReference type="PANTHER" id="PTHR45696:SF42">
    <property type="entry name" value="LARGE RIBOSOMAL SUBUNIT PROTEIN P1W-RELATED"/>
    <property type="match status" value="1"/>
</dbReference>
<dbReference type="Pfam" id="PF00428">
    <property type="entry name" value="Ribosomal_60s"/>
    <property type="match status" value="1"/>
</dbReference>
<dbReference type="PANTHER" id="PTHR45696">
    <property type="entry name" value="60S ACIDIC RIBOSOMAL PROTEIN P1"/>
    <property type="match status" value="1"/>
</dbReference>
<comment type="similarity">
    <text evidence="1">Belongs to the eukaryotic ribosomal protein P1/P2 family.</text>
</comment>
<dbReference type="GO" id="GO:0002181">
    <property type="term" value="P:cytoplasmic translation"/>
    <property type="evidence" value="ECO:0007669"/>
    <property type="project" value="TreeGrafter"/>
</dbReference>
<dbReference type="FunFam" id="1.10.10.1410:FF:000002">
    <property type="entry name" value="60S acidic ribosomal protein P2"/>
    <property type="match status" value="1"/>
</dbReference>
<reference evidence="6 7" key="1">
    <citation type="submission" date="2022-03" db="EMBL/GenBank/DDBJ databases">
        <authorList>
            <person name="Nunn A."/>
            <person name="Chopra R."/>
            <person name="Nunn A."/>
            <person name="Contreras Garrido A."/>
        </authorList>
    </citation>
    <scope>NUCLEOTIDE SEQUENCE [LARGE SCALE GENOMIC DNA]</scope>
</reference>
<keyword evidence="4" id="KW-0687">Ribonucleoprotein</keyword>
<dbReference type="Proteomes" id="UP000836841">
    <property type="component" value="Chromosome 6"/>
</dbReference>
<dbReference type="GO" id="GO:0030295">
    <property type="term" value="F:protein kinase activator activity"/>
    <property type="evidence" value="ECO:0007669"/>
    <property type="project" value="TreeGrafter"/>
</dbReference>
<evidence type="ECO:0000313" key="7">
    <source>
        <dbReference type="Proteomes" id="UP000836841"/>
    </source>
</evidence>
<evidence type="ECO:0000313" key="6">
    <source>
        <dbReference type="EMBL" id="CAH2069183.1"/>
    </source>
</evidence>
<dbReference type="Gene3D" id="1.10.10.1410">
    <property type="match status" value="1"/>
</dbReference>
<proteinExistence type="inferred from homology"/>
<name>A0AAU9SN56_THLAR</name>
<dbReference type="InterPro" id="IPR038716">
    <property type="entry name" value="P1/P2_N_sf"/>
</dbReference>
<accession>A0AAU9SN56</accession>
<evidence type="ECO:0000256" key="2">
    <source>
        <dbReference type="ARBA" id="ARBA00011266"/>
    </source>
</evidence>
<dbReference type="AlphaFoldDB" id="A0AAU9SN56"/>
<gene>
    <name evidence="6" type="ORF">TAV2_LOCUS19681</name>
</gene>
<evidence type="ECO:0000256" key="3">
    <source>
        <dbReference type="ARBA" id="ARBA00022980"/>
    </source>
</evidence>
<evidence type="ECO:0000256" key="5">
    <source>
        <dbReference type="SAM" id="MobiDB-lite"/>
    </source>
</evidence>
<keyword evidence="3" id="KW-0689">Ribosomal protein</keyword>
<dbReference type="GO" id="GO:0022625">
    <property type="term" value="C:cytosolic large ribosomal subunit"/>
    <property type="evidence" value="ECO:0007669"/>
    <property type="project" value="TreeGrafter"/>
</dbReference>
<sequence>MKSDKIATIVKAAGVEIESYWPMLFAKMVEKRNVTDLIMNVGVGGGGGGAPVAAAAPAAAGGAASADLVIIRPSKAAKSIRSDSPVIGSSFESSGETRISAESDILRRTPRSIYPTRRNSASSSSLRPLPLPSLFAGVRSNVKPGTALAVAVAASRLVPTLHAAIIKSRRASSVSSELLQEVLGAGESVSNQDEEDQQVLSSNSIGDSAGVATGSISVDDFRSLAGESRLEDEDNEVALASQENEAKVREVQASDITETLDYEANSKPDLVTAISAEQEATTTTESGNTAVECQNLNDSDGKCFLHSQSDDAKVNTDEDSSVGDVKKDDSDIIIPDSKEEAGGDFVPHDGSSMSGISELVEKRISELEKERINNREKLKSRSFRKQLVLAEEFEKKQAYTGAAAQPMRLEGIKIGSTNLGYFDVDANNIITRTISWQAFKRDHGSP</sequence>
<comment type="subunit">
    <text evidence="2">P1 and P2 exist as dimers at the large ribosomal subunit.</text>
</comment>
<evidence type="ECO:0000256" key="1">
    <source>
        <dbReference type="ARBA" id="ARBA00005436"/>
    </source>
</evidence>
<dbReference type="EMBL" id="OU466862">
    <property type="protein sequence ID" value="CAH2069183.1"/>
    <property type="molecule type" value="Genomic_DNA"/>
</dbReference>
<dbReference type="GO" id="GO:0003735">
    <property type="term" value="F:structural constituent of ribosome"/>
    <property type="evidence" value="ECO:0007669"/>
    <property type="project" value="TreeGrafter"/>
</dbReference>
<keyword evidence="7" id="KW-1185">Reference proteome</keyword>
<evidence type="ECO:0000256" key="4">
    <source>
        <dbReference type="ARBA" id="ARBA00023274"/>
    </source>
</evidence>
<protein>
    <submittedName>
        <fullName evidence="6">Uncharacterized protein</fullName>
    </submittedName>
</protein>
<organism evidence="6 7">
    <name type="scientific">Thlaspi arvense</name>
    <name type="common">Field penny-cress</name>
    <dbReference type="NCBI Taxonomy" id="13288"/>
    <lineage>
        <taxon>Eukaryota</taxon>
        <taxon>Viridiplantae</taxon>
        <taxon>Streptophyta</taxon>
        <taxon>Embryophyta</taxon>
        <taxon>Tracheophyta</taxon>
        <taxon>Spermatophyta</taxon>
        <taxon>Magnoliopsida</taxon>
        <taxon>eudicotyledons</taxon>
        <taxon>Gunneridae</taxon>
        <taxon>Pentapetalae</taxon>
        <taxon>rosids</taxon>
        <taxon>malvids</taxon>
        <taxon>Brassicales</taxon>
        <taxon>Brassicaceae</taxon>
        <taxon>Thlaspideae</taxon>
        <taxon>Thlaspi</taxon>
    </lineage>
</organism>
<dbReference type="CDD" id="cd05831">
    <property type="entry name" value="Ribosomal_P1"/>
    <property type="match status" value="1"/>
</dbReference>
<dbReference type="GO" id="GO:0043021">
    <property type="term" value="F:ribonucleoprotein complex binding"/>
    <property type="evidence" value="ECO:0007669"/>
    <property type="project" value="TreeGrafter"/>
</dbReference>